<gene>
    <name evidence="1" type="ORF">McpAg1_04870</name>
</gene>
<dbReference type="Gene3D" id="3.20.80.10">
    <property type="entry name" value="Regulatory factor, effector binding domain"/>
    <property type="match status" value="1"/>
</dbReference>
<dbReference type="PANTHER" id="PTHR36444">
    <property type="entry name" value="TRANSCRIPTIONAL REGULATOR PROTEIN YOBU-RELATED"/>
    <property type="match status" value="1"/>
</dbReference>
<organism evidence="1 2">
    <name type="scientific">Methanorbis furvi</name>
    <dbReference type="NCBI Taxonomy" id="3028299"/>
    <lineage>
        <taxon>Archaea</taxon>
        <taxon>Methanobacteriati</taxon>
        <taxon>Methanobacteriota</taxon>
        <taxon>Stenosarchaea group</taxon>
        <taxon>Methanomicrobia</taxon>
        <taxon>Methanomicrobiales</taxon>
        <taxon>Methanocorpusculaceae</taxon>
        <taxon>Methanorbis</taxon>
    </lineage>
</organism>
<dbReference type="Proteomes" id="UP001273136">
    <property type="component" value="Unassembled WGS sequence"/>
</dbReference>
<evidence type="ECO:0000313" key="2">
    <source>
        <dbReference type="Proteomes" id="UP001273136"/>
    </source>
</evidence>
<dbReference type="AlphaFoldDB" id="A0AAE4S910"/>
<dbReference type="InterPro" id="IPR011256">
    <property type="entry name" value="Reg_factor_effector_dom_sf"/>
</dbReference>
<protein>
    <submittedName>
        <fullName evidence="1">Uncharacterized protein</fullName>
    </submittedName>
</protein>
<evidence type="ECO:0000313" key="1">
    <source>
        <dbReference type="EMBL" id="MDV0441302.1"/>
    </source>
</evidence>
<comment type="caution">
    <text evidence="1">The sequence shown here is derived from an EMBL/GenBank/DDBJ whole genome shotgun (WGS) entry which is preliminary data.</text>
</comment>
<reference evidence="1" key="1">
    <citation type="submission" date="2023-06" db="EMBL/GenBank/DDBJ databases">
        <title>Genome sequence of Methancorpusculaceae sp. Ag1.</title>
        <authorList>
            <person name="Protasov E."/>
            <person name="Platt K."/>
            <person name="Poehlein A."/>
            <person name="Daniel R."/>
            <person name="Brune A."/>
        </authorList>
    </citation>
    <scope>NUCLEOTIDE SEQUENCE</scope>
    <source>
        <strain evidence="1">Ag1</strain>
    </source>
</reference>
<name>A0AAE4S910_9EURY</name>
<dbReference type="InterPro" id="IPR053182">
    <property type="entry name" value="YobU-like_regulator"/>
</dbReference>
<proteinExistence type="predicted"/>
<dbReference type="EMBL" id="JAWDKA010000002">
    <property type="protein sequence ID" value="MDV0441302.1"/>
    <property type="molecule type" value="Genomic_DNA"/>
</dbReference>
<dbReference type="RefSeq" id="WP_338093697.1">
    <property type="nucleotide sequence ID" value="NZ_JAWDKA010000002.1"/>
</dbReference>
<dbReference type="PANTHER" id="PTHR36444:SF2">
    <property type="entry name" value="TRANSCRIPTIONAL REGULATOR PROTEIN YOBU-RELATED"/>
    <property type="match status" value="1"/>
</dbReference>
<sequence length="153" mass="17222">MTYRLHAVTIRTDNSAQGMERISELWQDIVSGKLPLLFDSDHTMPADISPVSRYSNYASDETGEYDLTVMTVTAEFFAEMDEKVEKGLYKKYDASDEGGDVGLCAKKAWGMVWSDKKTGTIRRSFTEDFESTVPAAYTKEGKAHCYLYIAVVE</sequence>
<keyword evidence="2" id="KW-1185">Reference proteome</keyword>
<accession>A0AAE4S910</accession>